<evidence type="ECO:0000256" key="2">
    <source>
        <dbReference type="ARBA" id="ARBA00022795"/>
    </source>
</evidence>
<keyword evidence="1 4" id="KW-0963">Cytoplasm</keyword>
<dbReference type="Proteomes" id="UP000477311">
    <property type="component" value="Unassembled WGS sequence"/>
</dbReference>
<protein>
    <recommendedName>
        <fullName evidence="4">Flagellar assembly factor FliW</fullName>
    </recommendedName>
</protein>
<keyword evidence="6" id="KW-1185">Reference proteome</keyword>
<name>A0A6M1RCS2_9BACT</name>
<keyword evidence="5" id="KW-0966">Cell projection</keyword>
<keyword evidence="5" id="KW-0969">Cilium</keyword>
<comment type="subcellular location">
    <subcellularLocation>
        <location evidence="4">Cytoplasm</location>
    </subcellularLocation>
</comment>
<dbReference type="RefSeq" id="WP_165105074.1">
    <property type="nucleotide sequence ID" value="NZ_JAAKYA010000004.1"/>
</dbReference>
<dbReference type="EMBL" id="JAAKYA010000004">
    <property type="protein sequence ID" value="NGO37868.1"/>
    <property type="molecule type" value="Genomic_DNA"/>
</dbReference>
<dbReference type="SUPFAM" id="SSF141457">
    <property type="entry name" value="BH3618-like"/>
    <property type="match status" value="1"/>
</dbReference>
<dbReference type="Pfam" id="PF02623">
    <property type="entry name" value="FliW"/>
    <property type="match status" value="1"/>
</dbReference>
<evidence type="ECO:0000256" key="1">
    <source>
        <dbReference type="ARBA" id="ARBA00022490"/>
    </source>
</evidence>
<accession>A0A6M1RCS2</accession>
<dbReference type="Gene3D" id="2.30.290.10">
    <property type="entry name" value="BH3618-like"/>
    <property type="match status" value="1"/>
</dbReference>
<dbReference type="GO" id="GO:0005737">
    <property type="term" value="C:cytoplasm"/>
    <property type="evidence" value="ECO:0007669"/>
    <property type="project" value="UniProtKB-SubCell"/>
</dbReference>
<dbReference type="InterPro" id="IPR024046">
    <property type="entry name" value="Flagellar_assmbl_FliW_dom_sf"/>
</dbReference>
<evidence type="ECO:0000256" key="3">
    <source>
        <dbReference type="ARBA" id="ARBA00022845"/>
    </source>
</evidence>
<comment type="similarity">
    <text evidence="4">Belongs to the FliW family.</text>
</comment>
<comment type="caution">
    <text evidence="5">The sequence shown here is derived from an EMBL/GenBank/DDBJ whole genome shotgun (WGS) entry which is preliminary data.</text>
</comment>
<dbReference type="GO" id="GO:0006417">
    <property type="term" value="P:regulation of translation"/>
    <property type="evidence" value="ECO:0007669"/>
    <property type="project" value="UniProtKB-KW"/>
</dbReference>
<dbReference type="PANTHER" id="PTHR39190">
    <property type="entry name" value="FLAGELLAR ASSEMBLY FACTOR FLIW"/>
    <property type="match status" value="1"/>
</dbReference>
<evidence type="ECO:0000313" key="6">
    <source>
        <dbReference type="Proteomes" id="UP000477311"/>
    </source>
</evidence>
<dbReference type="HAMAP" id="MF_01185">
    <property type="entry name" value="FliW"/>
    <property type="match status" value="1"/>
</dbReference>
<keyword evidence="3 4" id="KW-0810">Translation regulation</keyword>
<proteinExistence type="inferred from homology"/>
<reference evidence="5 6" key="1">
    <citation type="submission" date="2020-02" db="EMBL/GenBank/DDBJ databases">
        <title>Draft genome sequence of Limisphaera ngatamarikiensis NGM72.4T, a thermophilic Verrucomicrobia grouped in subdivision 3.</title>
        <authorList>
            <person name="Carere C.R."/>
            <person name="Steen J."/>
            <person name="Hugenholtz P."/>
            <person name="Stott M.B."/>
        </authorList>
    </citation>
    <scope>NUCLEOTIDE SEQUENCE [LARGE SCALE GENOMIC DNA]</scope>
    <source>
        <strain evidence="5 6">NGM72.4</strain>
    </source>
</reference>
<comment type="function">
    <text evidence="4">Acts as an anti-CsrA protein, binds CsrA and prevents it from repressing translation of its target genes, one of which is flagellin. Binds to flagellin and participates in the assembly of the flagellum.</text>
</comment>
<keyword evidence="5" id="KW-0282">Flagellum</keyword>
<gene>
    <name evidence="4" type="primary">fliW</name>
    <name evidence="5" type="ORF">G4L39_00410</name>
</gene>
<dbReference type="GO" id="GO:0044780">
    <property type="term" value="P:bacterial-type flagellum assembly"/>
    <property type="evidence" value="ECO:0007669"/>
    <property type="project" value="UniProtKB-UniRule"/>
</dbReference>
<organism evidence="5 6">
    <name type="scientific">Limisphaera ngatamarikiensis</name>
    <dbReference type="NCBI Taxonomy" id="1324935"/>
    <lineage>
        <taxon>Bacteria</taxon>
        <taxon>Pseudomonadati</taxon>
        <taxon>Verrucomicrobiota</taxon>
        <taxon>Verrucomicrobiia</taxon>
        <taxon>Limisphaerales</taxon>
        <taxon>Limisphaeraceae</taxon>
        <taxon>Limisphaera</taxon>
    </lineage>
</organism>
<dbReference type="InterPro" id="IPR003775">
    <property type="entry name" value="Flagellar_assembly_factor_FliW"/>
</dbReference>
<dbReference type="PANTHER" id="PTHR39190:SF1">
    <property type="entry name" value="FLAGELLAR ASSEMBLY FACTOR FLIW"/>
    <property type="match status" value="1"/>
</dbReference>
<comment type="subunit">
    <text evidence="4">Interacts with translational regulator CsrA and flagellin(s).</text>
</comment>
<keyword evidence="2 4" id="KW-1005">Bacterial flagellum biogenesis</keyword>
<evidence type="ECO:0000256" key="4">
    <source>
        <dbReference type="HAMAP-Rule" id="MF_01185"/>
    </source>
</evidence>
<dbReference type="AlphaFoldDB" id="A0A6M1RCS2"/>
<keyword evidence="4" id="KW-0143">Chaperone</keyword>
<sequence>MTSCVNSSEARASAAEPVVYRVRMPTGLLGFESIREYTLSFHPDEAPFGWLEAADGSGLAFVVVDPFLVVPEYRPDIPPPDVALLGLNGPEDALLLNIVTIHGPRKATVNLKGPVVINRHTWVGKQVVIGNAIEYSVQHPLPVPESGD</sequence>
<evidence type="ECO:0000313" key="5">
    <source>
        <dbReference type="EMBL" id="NGO37868.1"/>
    </source>
</evidence>